<sequence>MADKSKQHSALKKRVRKLEAELTALQAGHPSYTHKKQLIEREIQLVKAELKPRRGKKGGRSVKASPAAAPVGKKPPLPGGASFPSFQLPSPKSPTFVEDSIKSIGQLRNLCKQCMNYMQRADQIFDGLHGVGSHLHSSGVLPKLMQGNVKELTTGEWAAILMALLNSPLSGALLGGGDGGGGGEGEQKAEDGEAK</sequence>
<evidence type="ECO:0000313" key="3">
    <source>
        <dbReference type="EMBL" id="ARU60646.1"/>
    </source>
</evidence>
<name>A0A1Y0ILD0_9BACL</name>
<proteinExistence type="predicted"/>
<dbReference type="RefSeq" id="WP_087456036.1">
    <property type="nucleotide sequence ID" value="NZ_CP021434.1"/>
</dbReference>
<dbReference type="Proteomes" id="UP000195437">
    <property type="component" value="Chromosome"/>
</dbReference>
<dbReference type="AlphaFoldDB" id="A0A1Y0ILD0"/>
<keyword evidence="1" id="KW-0175">Coiled coil</keyword>
<feature type="compositionally biased region" description="Basic and acidic residues" evidence="2">
    <location>
        <begin position="185"/>
        <end position="195"/>
    </location>
</feature>
<dbReference type="EMBL" id="CP021434">
    <property type="protein sequence ID" value="ARU60646.1"/>
    <property type="molecule type" value="Genomic_DNA"/>
</dbReference>
<feature type="region of interest" description="Disordered" evidence="2">
    <location>
        <begin position="49"/>
        <end position="83"/>
    </location>
</feature>
<dbReference type="OrthoDB" id="2381547at2"/>
<gene>
    <name evidence="3" type="ORF">CBW65_05770</name>
</gene>
<reference evidence="4" key="1">
    <citation type="submission" date="2017-05" db="EMBL/GenBank/DDBJ databases">
        <authorList>
            <person name="Sung H."/>
        </authorList>
    </citation>
    <scope>NUCLEOTIDE SEQUENCE [LARGE SCALE GENOMIC DNA]</scope>
    <source>
        <strain evidence="4">AR23208</strain>
    </source>
</reference>
<feature type="coiled-coil region" evidence="1">
    <location>
        <begin position="1"/>
        <end position="28"/>
    </location>
</feature>
<organism evidence="3 4">
    <name type="scientific">Tumebacillus avium</name>
    <dbReference type="NCBI Taxonomy" id="1903704"/>
    <lineage>
        <taxon>Bacteria</taxon>
        <taxon>Bacillati</taxon>
        <taxon>Bacillota</taxon>
        <taxon>Bacilli</taxon>
        <taxon>Bacillales</taxon>
        <taxon>Alicyclobacillaceae</taxon>
        <taxon>Tumebacillus</taxon>
    </lineage>
</organism>
<dbReference type="KEGG" id="tum:CBW65_05770"/>
<feature type="compositionally biased region" description="Gly residues" evidence="2">
    <location>
        <begin position="175"/>
        <end position="184"/>
    </location>
</feature>
<evidence type="ECO:0000313" key="4">
    <source>
        <dbReference type="Proteomes" id="UP000195437"/>
    </source>
</evidence>
<accession>A0A1Y0ILD0</accession>
<feature type="region of interest" description="Disordered" evidence="2">
    <location>
        <begin position="175"/>
        <end position="195"/>
    </location>
</feature>
<evidence type="ECO:0000256" key="2">
    <source>
        <dbReference type="SAM" id="MobiDB-lite"/>
    </source>
</evidence>
<keyword evidence="4" id="KW-1185">Reference proteome</keyword>
<evidence type="ECO:0000256" key="1">
    <source>
        <dbReference type="SAM" id="Coils"/>
    </source>
</evidence>
<protein>
    <submittedName>
        <fullName evidence="3">Uncharacterized protein</fullName>
    </submittedName>
</protein>